<evidence type="ECO:0000313" key="4">
    <source>
        <dbReference type="Proteomes" id="UP000034403"/>
    </source>
</evidence>
<name>A0A0G1U6S9_9BACT</name>
<dbReference type="EMBL" id="LCPC01000005">
    <property type="protein sequence ID" value="KKU89811.1"/>
    <property type="molecule type" value="Genomic_DNA"/>
</dbReference>
<evidence type="ECO:0000256" key="1">
    <source>
        <dbReference type="SAM" id="Phobius"/>
    </source>
</evidence>
<comment type="caution">
    <text evidence="3">The sequence shown here is derived from an EMBL/GenBank/DDBJ whole genome shotgun (WGS) entry which is preliminary data.</text>
</comment>
<organism evidence="3 4">
    <name type="scientific">Candidatus Yanofskybacteria bacterium GW2011_GWA1_48_10</name>
    <dbReference type="NCBI Taxonomy" id="1619022"/>
    <lineage>
        <taxon>Bacteria</taxon>
        <taxon>Candidatus Yanofskyibacteriota</taxon>
    </lineage>
</organism>
<accession>A0A0G1U6S9</accession>
<dbReference type="AlphaFoldDB" id="A0A0G1U6S9"/>
<keyword evidence="1" id="KW-0812">Transmembrane</keyword>
<protein>
    <submittedName>
        <fullName evidence="3">Uncharacterized protein</fullName>
    </submittedName>
</protein>
<keyword evidence="1" id="KW-0472">Membrane</keyword>
<keyword evidence="1" id="KW-1133">Transmembrane helix</keyword>
<feature type="chain" id="PRO_5002539976" evidence="2">
    <location>
        <begin position="24"/>
        <end position="85"/>
    </location>
</feature>
<evidence type="ECO:0000313" key="3">
    <source>
        <dbReference type="EMBL" id="KKU89811.1"/>
    </source>
</evidence>
<feature type="transmembrane region" description="Helical" evidence="1">
    <location>
        <begin position="33"/>
        <end position="56"/>
    </location>
</feature>
<sequence>MFNRLVVVVILALAVLISTTAIAEDSLDGNVKILVHGVNGSGPVVLSGWLIGVNLAQDPSKWFRAGNPRRVQRREVQFFHQHPVD</sequence>
<dbReference type="Proteomes" id="UP000034403">
    <property type="component" value="Unassembled WGS sequence"/>
</dbReference>
<reference evidence="3 4" key="1">
    <citation type="journal article" date="2015" name="Nature">
        <title>rRNA introns, odd ribosomes, and small enigmatic genomes across a large radiation of phyla.</title>
        <authorList>
            <person name="Brown C.T."/>
            <person name="Hug L.A."/>
            <person name="Thomas B.C."/>
            <person name="Sharon I."/>
            <person name="Castelle C.J."/>
            <person name="Singh A."/>
            <person name="Wilkins M.J."/>
            <person name="Williams K.H."/>
            <person name="Banfield J.F."/>
        </authorList>
    </citation>
    <scope>NUCLEOTIDE SEQUENCE [LARGE SCALE GENOMIC DNA]</scope>
</reference>
<feature type="signal peptide" evidence="2">
    <location>
        <begin position="1"/>
        <end position="23"/>
    </location>
</feature>
<keyword evidence="2" id="KW-0732">Signal</keyword>
<gene>
    <name evidence="3" type="ORF">UY20_C0005G0025</name>
</gene>
<proteinExistence type="predicted"/>
<evidence type="ECO:0000256" key="2">
    <source>
        <dbReference type="SAM" id="SignalP"/>
    </source>
</evidence>